<dbReference type="PANTHER" id="PTHR43046">
    <property type="entry name" value="GDP-MANNOSE MANNOSYL HYDROLASE"/>
    <property type="match status" value="1"/>
</dbReference>
<dbReference type="InterPro" id="IPR020476">
    <property type="entry name" value="Nudix_hydrolase"/>
</dbReference>
<evidence type="ECO:0000313" key="7">
    <source>
        <dbReference type="EMBL" id="OMH28317.1"/>
    </source>
</evidence>
<dbReference type="PRINTS" id="PR00502">
    <property type="entry name" value="NUDIXFAMILY"/>
</dbReference>
<comment type="similarity">
    <text evidence="2 5">Belongs to the Nudix hydrolase family.</text>
</comment>
<evidence type="ECO:0000256" key="5">
    <source>
        <dbReference type="RuleBase" id="RU003476"/>
    </source>
</evidence>
<dbReference type="PANTHER" id="PTHR43046:SF12">
    <property type="entry name" value="GDP-MANNOSE MANNOSYL HYDROLASE"/>
    <property type="match status" value="1"/>
</dbReference>
<dbReference type="EMBL" id="MRDE01000009">
    <property type="protein sequence ID" value="OMH28317.1"/>
    <property type="molecule type" value="Genomic_DNA"/>
</dbReference>
<dbReference type="Gene3D" id="3.90.79.10">
    <property type="entry name" value="Nucleoside Triphosphate Pyrophosphohydrolase"/>
    <property type="match status" value="1"/>
</dbReference>
<evidence type="ECO:0000256" key="2">
    <source>
        <dbReference type="ARBA" id="ARBA00005582"/>
    </source>
</evidence>
<dbReference type="SUPFAM" id="SSF55811">
    <property type="entry name" value="Nudix"/>
    <property type="match status" value="1"/>
</dbReference>
<keyword evidence="3 5" id="KW-0378">Hydrolase</keyword>
<dbReference type="STRING" id="554083.BKD30_02110"/>
<reference evidence="7 8" key="1">
    <citation type="submission" date="2016-12" db="EMBL/GenBank/DDBJ databases">
        <title>Draft genome of Tersicoccus phoenicis 1P05MA.</title>
        <authorList>
            <person name="Nakajima Y."/>
            <person name="Yoshizawa S."/>
            <person name="Nakamura K."/>
            <person name="Ogura Y."/>
            <person name="Hayashi T."/>
            <person name="Kogure K."/>
        </authorList>
    </citation>
    <scope>NUCLEOTIDE SEQUENCE [LARGE SCALE GENOMIC DNA]</scope>
    <source>
        <strain evidence="7 8">1p05MA</strain>
    </source>
</reference>
<dbReference type="CDD" id="cd18876">
    <property type="entry name" value="NUDIX_Hydrolase"/>
    <property type="match status" value="1"/>
</dbReference>
<dbReference type="OrthoDB" id="4247482at2"/>
<sequence length="162" mass="17142">MIDSYLSEPELAAFIATLPRRRLAAGALIRDPAGRVLLVQPNYKHGWELPGGTVEAGEDPRTGCTREVREEVGLDLPVGRLLVVEHGTSHGVWGDSTIFLYDGGVIEADAAVTVQAEELLGYRFVPAADVATLAMPGLANRIAVGLAALADGDTRELVNGRG</sequence>
<dbReference type="RefSeq" id="WP_076701302.1">
    <property type="nucleotide sequence ID" value="NZ_MRDE01000009.1"/>
</dbReference>
<evidence type="ECO:0000256" key="4">
    <source>
        <dbReference type="ARBA" id="ARBA00022842"/>
    </source>
</evidence>
<gene>
    <name evidence="7" type="ORF">BKD30_02110</name>
</gene>
<dbReference type="GO" id="GO:0016787">
    <property type="term" value="F:hydrolase activity"/>
    <property type="evidence" value="ECO:0007669"/>
    <property type="project" value="UniProtKB-KW"/>
</dbReference>
<dbReference type="InterPro" id="IPR020084">
    <property type="entry name" value="NUDIX_hydrolase_CS"/>
</dbReference>
<dbReference type="AlphaFoldDB" id="A0A1R1LL92"/>
<comment type="caution">
    <text evidence="7">The sequence shown here is derived from an EMBL/GenBank/DDBJ whole genome shotgun (WGS) entry which is preliminary data.</text>
</comment>
<evidence type="ECO:0000256" key="1">
    <source>
        <dbReference type="ARBA" id="ARBA00001946"/>
    </source>
</evidence>
<dbReference type="InterPro" id="IPR000086">
    <property type="entry name" value="NUDIX_hydrolase_dom"/>
</dbReference>
<comment type="cofactor">
    <cofactor evidence="1">
        <name>Mg(2+)</name>
        <dbReference type="ChEBI" id="CHEBI:18420"/>
    </cofactor>
</comment>
<protein>
    <submittedName>
        <fullName evidence="7">NUDIX hydrolase</fullName>
    </submittedName>
</protein>
<keyword evidence="4" id="KW-0460">Magnesium</keyword>
<dbReference type="PROSITE" id="PS00893">
    <property type="entry name" value="NUDIX_BOX"/>
    <property type="match status" value="1"/>
</dbReference>
<evidence type="ECO:0000256" key="3">
    <source>
        <dbReference type="ARBA" id="ARBA00022801"/>
    </source>
</evidence>
<feature type="domain" description="Nudix hydrolase" evidence="6">
    <location>
        <begin position="20"/>
        <end position="148"/>
    </location>
</feature>
<name>A0A1R1LL92_9MICC</name>
<organism evidence="7 8">
    <name type="scientific">Tersicoccus phoenicis</name>
    <dbReference type="NCBI Taxonomy" id="554083"/>
    <lineage>
        <taxon>Bacteria</taxon>
        <taxon>Bacillati</taxon>
        <taxon>Actinomycetota</taxon>
        <taxon>Actinomycetes</taxon>
        <taxon>Micrococcales</taxon>
        <taxon>Micrococcaceae</taxon>
        <taxon>Tersicoccus</taxon>
    </lineage>
</organism>
<accession>A0A1R1LL92</accession>
<dbReference type="PROSITE" id="PS51462">
    <property type="entry name" value="NUDIX"/>
    <property type="match status" value="1"/>
</dbReference>
<keyword evidence="8" id="KW-1185">Reference proteome</keyword>
<proteinExistence type="inferred from homology"/>
<dbReference type="Proteomes" id="UP000187085">
    <property type="component" value="Unassembled WGS sequence"/>
</dbReference>
<evidence type="ECO:0000259" key="6">
    <source>
        <dbReference type="PROSITE" id="PS51462"/>
    </source>
</evidence>
<dbReference type="Pfam" id="PF00293">
    <property type="entry name" value="NUDIX"/>
    <property type="match status" value="1"/>
</dbReference>
<evidence type="ECO:0000313" key="8">
    <source>
        <dbReference type="Proteomes" id="UP000187085"/>
    </source>
</evidence>
<dbReference type="InterPro" id="IPR015797">
    <property type="entry name" value="NUDIX_hydrolase-like_dom_sf"/>
</dbReference>